<protein>
    <submittedName>
        <fullName evidence="2">Uncharacterized protein</fullName>
    </submittedName>
</protein>
<dbReference type="EnsemblPlants" id="TuG1812G0300001740.01.T02">
    <property type="protein sequence ID" value="TuG1812G0300001740.01.T02"/>
    <property type="gene ID" value="TuG1812G0300001740.01"/>
</dbReference>
<feature type="region of interest" description="Disordered" evidence="1">
    <location>
        <begin position="1"/>
        <end position="34"/>
    </location>
</feature>
<dbReference type="EnsemblPlants" id="TuG1812G0300001740.01.T01">
    <property type="protein sequence ID" value="TuG1812G0300001740.01.T01"/>
    <property type="gene ID" value="TuG1812G0300001740.01"/>
</dbReference>
<reference evidence="2" key="3">
    <citation type="submission" date="2022-06" db="UniProtKB">
        <authorList>
            <consortium name="EnsemblPlants"/>
        </authorList>
    </citation>
    <scope>IDENTIFICATION</scope>
</reference>
<dbReference type="Proteomes" id="UP000015106">
    <property type="component" value="Chromosome 3"/>
</dbReference>
<dbReference type="AlphaFoldDB" id="A0A8R7PQV8"/>
<sequence>PLVAAGAAPPLDPLAVGRRRSRPAPGFARRWSPPEPPVALPLSLASAPPPPVLKQATSILGEPAEITSIGVAFLNLTYTAICSRLSSLCYNLKEKEFIIDQQLKAGRRRRRRRQFVLGRRGRAAGPPP</sequence>
<evidence type="ECO:0000256" key="1">
    <source>
        <dbReference type="SAM" id="MobiDB-lite"/>
    </source>
</evidence>
<accession>A0A8R7PQV8</accession>
<name>A0A8R7PQV8_TRIUA</name>
<feature type="compositionally biased region" description="Low complexity" evidence="1">
    <location>
        <begin position="1"/>
        <end position="16"/>
    </location>
</feature>
<evidence type="ECO:0000313" key="3">
    <source>
        <dbReference type="Proteomes" id="UP000015106"/>
    </source>
</evidence>
<evidence type="ECO:0000313" key="2">
    <source>
        <dbReference type="EnsemblPlants" id="TuG1812G0300001740.01.T01"/>
    </source>
</evidence>
<dbReference type="Gramene" id="TuG1812G0300001740.01.T01">
    <property type="protein sequence ID" value="TuG1812G0300001740.01.T01"/>
    <property type="gene ID" value="TuG1812G0300001740.01"/>
</dbReference>
<proteinExistence type="predicted"/>
<keyword evidence="3" id="KW-1185">Reference proteome</keyword>
<dbReference type="Gramene" id="TuG1812G0300001740.01.T02">
    <property type="protein sequence ID" value="TuG1812G0300001740.01.T02"/>
    <property type="gene ID" value="TuG1812G0300001740.01"/>
</dbReference>
<organism evidence="2 3">
    <name type="scientific">Triticum urartu</name>
    <name type="common">Red wild einkorn</name>
    <name type="synonym">Crithodium urartu</name>
    <dbReference type="NCBI Taxonomy" id="4572"/>
    <lineage>
        <taxon>Eukaryota</taxon>
        <taxon>Viridiplantae</taxon>
        <taxon>Streptophyta</taxon>
        <taxon>Embryophyta</taxon>
        <taxon>Tracheophyta</taxon>
        <taxon>Spermatophyta</taxon>
        <taxon>Magnoliopsida</taxon>
        <taxon>Liliopsida</taxon>
        <taxon>Poales</taxon>
        <taxon>Poaceae</taxon>
        <taxon>BOP clade</taxon>
        <taxon>Pooideae</taxon>
        <taxon>Triticodae</taxon>
        <taxon>Triticeae</taxon>
        <taxon>Triticinae</taxon>
        <taxon>Triticum</taxon>
    </lineage>
</organism>
<reference evidence="3" key="1">
    <citation type="journal article" date="2013" name="Nature">
        <title>Draft genome of the wheat A-genome progenitor Triticum urartu.</title>
        <authorList>
            <person name="Ling H.Q."/>
            <person name="Zhao S."/>
            <person name="Liu D."/>
            <person name="Wang J."/>
            <person name="Sun H."/>
            <person name="Zhang C."/>
            <person name="Fan H."/>
            <person name="Li D."/>
            <person name="Dong L."/>
            <person name="Tao Y."/>
            <person name="Gao C."/>
            <person name="Wu H."/>
            <person name="Li Y."/>
            <person name="Cui Y."/>
            <person name="Guo X."/>
            <person name="Zheng S."/>
            <person name="Wang B."/>
            <person name="Yu K."/>
            <person name="Liang Q."/>
            <person name="Yang W."/>
            <person name="Lou X."/>
            <person name="Chen J."/>
            <person name="Feng M."/>
            <person name="Jian J."/>
            <person name="Zhang X."/>
            <person name="Luo G."/>
            <person name="Jiang Y."/>
            <person name="Liu J."/>
            <person name="Wang Z."/>
            <person name="Sha Y."/>
            <person name="Zhang B."/>
            <person name="Wu H."/>
            <person name="Tang D."/>
            <person name="Shen Q."/>
            <person name="Xue P."/>
            <person name="Zou S."/>
            <person name="Wang X."/>
            <person name="Liu X."/>
            <person name="Wang F."/>
            <person name="Yang Y."/>
            <person name="An X."/>
            <person name="Dong Z."/>
            <person name="Zhang K."/>
            <person name="Zhang X."/>
            <person name="Luo M.C."/>
            <person name="Dvorak J."/>
            <person name="Tong Y."/>
            <person name="Wang J."/>
            <person name="Yang H."/>
            <person name="Li Z."/>
            <person name="Wang D."/>
            <person name="Zhang A."/>
            <person name="Wang J."/>
        </authorList>
    </citation>
    <scope>NUCLEOTIDE SEQUENCE</scope>
    <source>
        <strain evidence="3">cv. G1812</strain>
    </source>
</reference>
<reference evidence="2" key="2">
    <citation type="submission" date="2018-03" db="EMBL/GenBank/DDBJ databases">
        <title>The Triticum urartu genome reveals the dynamic nature of wheat genome evolution.</title>
        <authorList>
            <person name="Ling H."/>
            <person name="Ma B."/>
            <person name="Shi X."/>
            <person name="Liu H."/>
            <person name="Dong L."/>
            <person name="Sun H."/>
            <person name="Cao Y."/>
            <person name="Gao Q."/>
            <person name="Zheng S."/>
            <person name="Li Y."/>
            <person name="Yu Y."/>
            <person name="Du H."/>
            <person name="Qi M."/>
            <person name="Li Y."/>
            <person name="Yu H."/>
            <person name="Cui Y."/>
            <person name="Wang N."/>
            <person name="Chen C."/>
            <person name="Wu H."/>
            <person name="Zhao Y."/>
            <person name="Zhang J."/>
            <person name="Li Y."/>
            <person name="Zhou W."/>
            <person name="Zhang B."/>
            <person name="Hu W."/>
            <person name="Eijk M."/>
            <person name="Tang J."/>
            <person name="Witsenboer H."/>
            <person name="Zhao S."/>
            <person name="Li Z."/>
            <person name="Zhang A."/>
            <person name="Wang D."/>
            <person name="Liang C."/>
        </authorList>
    </citation>
    <scope>NUCLEOTIDE SEQUENCE [LARGE SCALE GENOMIC DNA]</scope>
    <source>
        <strain evidence="2">cv. G1812</strain>
    </source>
</reference>